<sequence>METLDVRLSSSSKSKESSYESGADETEGESRGRGIDEGGADIRYWSSLVQSKELVFDGDRQSVGLEEALWMTEHWKNLEYIEGAFRGVGGGNVDKLKTLFAEKDVIYYDNVLSVNKIHLLIGKHLQSKTLYSLIRSCHALYSYMLCLWIDVTVHIEDSTIDAAYLRTNTHPVEAVTYSPSLTEEYHTIVFPRLHTLRLDDSYRDDEKPHHLQVQRVQRIQFIQNHPYIKILSYQYEDFLPREF</sequence>
<proteinExistence type="predicted"/>
<gene>
    <name evidence="2" type="ORF">BG015_011388</name>
</gene>
<dbReference type="EMBL" id="JAAAUQ010000877">
    <property type="protein sequence ID" value="KAF9147031.1"/>
    <property type="molecule type" value="Genomic_DNA"/>
</dbReference>
<dbReference type="AlphaFoldDB" id="A0A9P5RT46"/>
<comment type="caution">
    <text evidence="2">The sequence shown here is derived from an EMBL/GenBank/DDBJ whole genome shotgun (WGS) entry which is preliminary data.</text>
</comment>
<evidence type="ECO:0000313" key="2">
    <source>
        <dbReference type="EMBL" id="KAF9147031.1"/>
    </source>
</evidence>
<dbReference type="Proteomes" id="UP000748756">
    <property type="component" value="Unassembled WGS sequence"/>
</dbReference>
<evidence type="ECO:0000256" key="1">
    <source>
        <dbReference type="SAM" id="MobiDB-lite"/>
    </source>
</evidence>
<organism evidence="2 3">
    <name type="scientific">Linnemannia schmuckeri</name>
    <dbReference type="NCBI Taxonomy" id="64567"/>
    <lineage>
        <taxon>Eukaryota</taxon>
        <taxon>Fungi</taxon>
        <taxon>Fungi incertae sedis</taxon>
        <taxon>Mucoromycota</taxon>
        <taxon>Mortierellomycotina</taxon>
        <taxon>Mortierellomycetes</taxon>
        <taxon>Mortierellales</taxon>
        <taxon>Mortierellaceae</taxon>
        <taxon>Linnemannia</taxon>
    </lineage>
</organism>
<feature type="region of interest" description="Disordered" evidence="1">
    <location>
        <begin position="1"/>
        <end position="35"/>
    </location>
</feature>
<reference evidence="2" key="1">
    <citation type="journal article" date="2020" name="Fungal Divers.">
        <title>Resolving the Mortierellaceae phylogeny through synthesis of multi-gene phylogenetics and phylogenomics.</title>
        <authorList>
            <person name="Vandepol N."/>
            <person name="Liber J."/>
            <person name="Desiro A."/>
            <person name="Na H."/>
            <person name="Kennedy M."/>
            <person name="Barry K."/>
            <person name="Grigoriev I.V."/>
            <person name="Miller A.N."/>
            <person name="O'Donnell K."/>
            <person name="Stajich J.E."/>
            <person name="Bonito G."/>
        </authorList>
    </citation>
    <scope>NUCLEOTIDE SEQUENCE</scope>
    <source>
        <strain evidence="2">NRRL 6426</strain>
    </source>
</reference>
<accession>A0A9P5RT46</accession>
<name>A0A9P5RT46_9FUNG</name>
<keyword evidence="3" id="KW-1185">Reference proteome</keyword>
<evidence type="ECO:0000313" key="3">
    <source>
        <dbReference type="Proteomes" id="UP000748756"/>
    </source>
</evidence>
<protein>
    <submittedName>
        <fullName evidence="2">Uncharacterized protein</fullName>
    </submittedName>
</protein>